<gene>
    <name evidence="3" type="ORF">PHMEG_00010268</name>
</gene>
<proteinExistence type="predicted"/>
<evidence type="ECO:0000256" key="2">
    <source>
        <dbReference type="SAM" id="SignalP"/>
    </source>
</evidence>
<keyword evidence="1" id="KW-0472">Membrane</keyword>
<reference evidence="4" key="1">
    <citation type="submission" date="2017-03" db="EMBL/GenBank/DDBJ databases">
        <title>Phytopthora megakarya and P. palmivora, two closely related causual agents of cacao black pod achieved similar genome size and gene model numbers by different mechanisms.</title>
        <authorList>
            <person name="Ali S."/>
            <person name="Shao J."/>
            <person name="Larry D.J."/>
            <person name="Kronmiller B."/>
            <person name="Shen D."/>
            <person name="Strem M.D."/>
            <person name="Melnick R.L."/>
            <person name="Guiltinan M.J."/>
            <person name="Tyler B.M."/>
            <person name="Meinhardt L.W."/>
            <person name="Bailey B.A."/>
        </authorList>
    </citation>
    <scope>NUCLEOTIDE SEQUENCE [LARGE SCALE GENOMIC DNA]</scope>
    <source>
        <strain evidence="4">zdho120</strain>
    </source>
</reference>
<protein>
    <submittedName>
        <fullName evidence="3">RxLR effector protein</fullName>
    </submittedName>
</protein>
<accession>A0A225WE45</accession>
<keyword evidence="2" id="KW-0732">Signal</keyword>
<feature type="signal peptide" evidence="2">
    <location>
        <begin position="1"/>
        <end position="22"/>
    </location>
</feature>
<dbReference type="Proteomes" id="UP000198211">
    <property type="component" value="Unassembled WGS sequence"/>
</dbReference>
<evidence type="ECO:0000313" key="4">
    <source>
        <dbReference type="Proteomes" id="UP000198211"/>
    </source>
</evidence>
<comment type="caution">
    <text evidence="3">The sequence shown here is derived from an EMBL/GenBank/DDBJ whole genome shotgun (WGS) entry which is preliminary data.</text>
</comment>
<dbReference type="AlphaFoldDB" id="A0A225WE45"/>
<feature type="chain" id="PRO_5012488689" evidence="2">
    <location>
        <begin position="23"/>
        <end position="177"/>
    </location>
</feature>
<evidence type="ECO:0000313" key="3">
    <source>
        <dbReference type="EMBL" id="OWZ16001.1"/>
    </source>
</evidence>
<evidence type="ECO:0000256" key="1">
    <source>
        <dbReference type="SAM" id="Phobius"/>
    </source>
</evidence>
<keyword evidence="4" id="KW-1185">Reference proteome</keyword>
<feature type="transmembrane region" description="Helical" evidence="1">
    <location>
        <begin position="150"/>
        <end position="171"/>
    </location>
</feature>
<sequence>MRGSKFLVLLTLSVVITDSILADRVNYTAISDFNNVGPKFKHTEGGITEERTFPSLNRIHNYFKKVTNVGTSTKSQHEIAVKLASPKVGQVFMELRNQPRFRRWFMNNSVLKRLRIAFNGGPTQFTSTQVKNVGRIAVTSNSPSIIQRLLITYGTALLIALGILFILYGVYKVLFWY</sequence>
<organism evidence="3 4">
    <name type="scientific">Phytophthora megakarya</name>
    <dbReference type="NCBI Taxonomy" id="4795"/>
    <lineage>
        <taxon>Eukaryota</taxon>
        <taxon>Sar</taxon>
        <taxon>Stramenopiles</taxon>
        <taxon>Oomycota</taxon>
        <taxon>Peronosporomycetes</taxon>
        <taxon>Peronosporales</taxon>
        <taxon>Peronosporaceae</taxon>
        <taxon>Phytophthora</taxon>
    </lineage>
</organism>
<dbReference type="EMBL" id="NBNE01001013">
    <property type="protein sequence ID" value="OWZ16001.1"/>
    <property type="molecule type" value="Genomic_DNA"/>
</dbReference>
<keyword evidence="1" id="KW-0812">Transmembrane</keyword>
<name>A0A225WE45_9STRA</name>
<keyword evidence="1" id="KW-1133">Transmembrane helix</keyword>